<protein>
    <recommendedName>
        <fullName evidence="4">Ig-like domain-containing protein</fullName>
    </recommendedName>
</protein>
<dbReference type="GO" id="GO:0006955">
    <property type="term" value="P:immune response"/>
    <property type="evidence" value="ECO:0007669"/>
    <property type="project" value="TreeGrafter"/>
</dbReference>
<keyword evidence="1 3" id="KW-0732">Signal</keyword>
<dbReference type="Proteomes" id="UP000005207">
    <property type="component" value="Linkage group LG3"/>
</dbReference>
<dbReference type="GO" id="GO:0007166">
    <property type="term" value="P:cell surface receptor signaling pathway"/>
    <property type="evidence" value="ECO:0007669"/>
    <property type="project" value="TreeGrafter"/>
</dbReference>
<dbReference type="AlphaFoldDB" id="A0A669B730"/>
<dbReference type="InterPro" id="IPR036179">
    <property type="entry name" value="Ig-like_dom_sf"/>
</dbReference>
<feature type="signal peptide" evidence="3">
    <location>
        <begin position="1"/>
        <end position="22"/>
    </location>
</feature>
<reference evidence="5" key="3">
    <citation type="submission" date="2025-09" db="UniProtKB">
        <authorList>
            <consortium name="Ensembl"/>
        </authorList>
    </citation>
    <scope>IDENTIFICATION</scope>
</reference>
<dbReference type="Ensembl" id="ENSONIT00000084721.1">
    <property type="protein sequence ID" value="ENSONIP00000031207.1"/>
    <property type="gene ID" value="ENSONIG00000029486.1"/>
</dbReference>
<evidence type="ECO:0000256" key="3">
    <source>
        <dbReference type="SAM" id="SignalP"/>
    </source>
</evidence>
<accession>A0A669B730</accession>
<proteinExistence type="predicted"/>
<dbReference type="InterPro" id="IPR003598">
    <property type="entry name" value="Ig_sub2"/>
</dbReference>
<feature type="chain" id="PRO_5025499344" description="Ig-like domain-containing protein" evidence="3">
    <location>
        <begin position="23"/>
        <end position="381"/>
    </location>
</feature>
<dbReference type="GO" id="GO:0004888">
    <property type="term" value="F:transmembrane signaling receptor activity"/>
    <property type="evidence" value="ECO:0007669"/>
    <property type="project" value="TreeGrafter"/>
</dbReference>
<dbReference type="SMART" id="SM00409">
    <property type="entry name" value="IG"/>
    <property type="match status" value="3"/>
</dbReference>
<dbReference type="PANTHER" id="PTHR11481:SF64">
    <property type="entry name" value="FC RECEPTOR-LIKE PROTEIN 4"/>
    <property type="match status" value="1"/>
</dbReference>
<keyword evidence="6" id="KW-1185">Reference proteome</keyword>
<evidence type="ECO:0000259" key="4">
    <source>
        <dbReference type="PROSITE" id="PS50835"/>
    </source>
</evidence>
<dbReference type="InterPro" id="IPR050488">
    <property type="entry name" value="Ig_Fc_receptor"/>
</dbReference>
<evidence type="ECO:0000313" key="5">
    <source>
        <dbReference type="Ensembl" id="ENSONIP00000031207.1"/>
    </source>
</evidence>
<dbReference type="Gene3D" id="2.60.40.10">
    <property type="entry name" value="Immunoglobulins"/>
    <property type="match status" value="4"/>
</dbReference>
<dbReference type="InterPro" id="IPR007110">
    <property type="entry name" value="Ig-like_dom"/>
</dbReference>
<organism evidence="5 6">
    <name type="scientific">Oreochromis niloticus</name>
    <name type="common">Nile tilapia</name>
    <name type="synonym">Tilapia nilotica</name>
    <dbReference type="NCBI Taxonomy" id="8128"/>
    <lineage>
        <taxon>Eukaryota</taxon>
        <taxon>Metazoa</taxon>
        <taxon>Chordata</taxon>
        <taxon>Craniata</taxon>
        <taxon>Vertebrata</taxon>
        <taxon>Euteleostomi</taxon>
        <taxon>Actinopterygii</taxon>
        <taxon>Neopterygii</taxon>
        <taxon>Teleostei</taxon>
        <taxon>Neoteleostei</taxon>
        <taxon>Acanthomorphata</taxon>
        <taxon>Ovalentaria</taxon>
        <taxon>Cichlomorphae</taxon>
        <taxon>Cichliformes</taxon>
        <taxon>Cichlidae</taxon>
        <taxon>African cichlids</taxon>
        <taxon>Pseudocrenilabrinae</taxon>
        <taxon>Oreochromini</taxon>
        <taxon>Oreochromis</taxon>
    </lineage>
</organism>
<dbReference type="InParanoid" id="A0A669B730"/>
<keyword evidence="2" id="KW-1015">Disulfide bond</keyword>
<evidence type="ECO:0000256" key="1">
    <source>
        <dbReference type="ARBA" id="ARBA00022729"/>
    </source>
</evidence>
<evidence type="ECO:0000256" key="2">
    <source>
        <dbReference type="ARBA" id="ARBA00023157"/>
    </source>
</evidence>
<dbReference type="GO" id="GO:0009897">
    <property type="term" value="C:external side of plasma membrane"/>
    <property type="evidence" value="ECO:0007669"/>
    <property type="project" value="TreeGrafter"/>
</dbReference>
<evidence type="ECO:0000313" key="6">
    <source>
        <dbReference type="Proteomes" id="UP000005207"/>
    </source>
</evidence>
<dbReference type="InterPro" id="IPR003599">
    <property type="entry name" value="Ig_sub"/>
</dbReference>
<reference evidence="5" key="2">
    <citation type="submission" date="2025-08" db="UniProtKB">
        <authorList>
            <consortium name="Ensembl"/>
        </authorList>
    </citation>
    <scope>IDENTIFICATION</scope>
</reference>
<dbReference type="PANTHER" id="PTHR11481">
    <property type="entry name" value="IMMUNOGLOBULIN FC RECEPTOR"/>
    <property type="match status" value="1"/>
</dbReference>
<dbReference type="SMART" id="SM00408">
    <property type="entry name" value="IGc2"/>
    <property type="match status" value="2"/>
</dbReference>
<feature type="domain" description="Ig-like" evidence="4">
    <location>
        <begin position="279"/>
        <end position="366"/>
    </location>
</feature>
<name>A0A669B730_ORENI</name>
<feature type="domain" description="Ig-like" evidence="4">
    <location>
        <begin position="115"/>
        <end position="194"/>
    </location>
</feature>
<dbReference type="SUPFAM" id="SSF48726">
    <property type="entry name" value="Immunoglobulin"/>
    <property type="match status" value="3"/>
</dbReference>
<reference evidence="6" key="1">
    <citation type="submission" date="2012-01" db="EMBL/GenBank/DDBJ databases">
        <title>The Genome Sequence of Oreochromis niloticus (Nile Tilapia).</title>
        <authorList>
            <consortium name="Broad Institute Genome Assembly Team"/>
            <consortium name="Broad Institute Sequencing Platform"/>
            <person name="Di Palma F."/>
            <person name="Johnson J."/>
            <person name="Lander E.S."/>
            <person name="Lindblad-Toh K."/>
        </authorList>
    </citation>
    <scope>NUCLEOTIDE SEQUENCE [LARGE SCALE GENOMIC DNA]</scope>
</reference>
<sequence>MEIRAFCIILLMTIMTLMGVQDQKVNAVSLRIYPNRLQFFEYDAVTFYCEGVDYCEVVHKLKGKIKSCNKTNKRTPTGSSCKIKTAYTDDSGEYWYETEGGTRSNSINISVTDGPVILESPAVPVLMEETVTLSCRNKIASFNFKADFYKDGRHIIGSSTGNMTIHRVSKSDEGLYKCSISGVGESPESWLKVTDAVSLRIVPNKSQFFEYESVSFYCEGISHGHVLYKMKEEVEQCNKTSKKTAATTTGSKCTIRPIYARDSGEYWCGTAGGQRSNIISITVTAGSMILEIPAVPVMEGEAVTLRCRNKMLSSSIAADFYKYGRHIGSSSIGNLTIHRVSKSDEGLYKCKISGGGESPESWLSVSLPCLTGEIHFCFPFL</sequence>
<dbReference type="InterPro" id="IPR013783">
    <property type="entry name" value="Ig-like_fold"/>
</dbReference>
<dbReference type="PROSITE" id="PS50835">
    <property type="entry name" value="IG_LIKE"/>
    <property type="match status" value="2"/>
</dbReference>
<dbReference type="GeneTree" id="ENSGT01120000272178"/>
<dbReference type="OMA" id="SENWLEV"/>